<protein>
    <recommendedName>
        <fullName evidence="3">NADH:ubiquinone oxidoreductase intermediate-associated protein 30 domain-containing protein</fullName>
    </recommendedName>
</protein>
<dbReference type="PANTHER" id="PTHR13194">
    <property type="entry name" value="COMPLEX I INTERMEDIATE-ASSOCIATED PROTEIN 30"/>
    <property type="match status" value="1"/>
</dbReference>
<dbReference type="SUPFAM" id="SSF49785">
    <property type="entry name" value="Galactose-binding domain-like"/>
    <property type="match status" value="1"/>
</dbReference>
<evidence type="ECO:0000313" key="5">
    <source>
        <dbReference type="Proteomes" id="UP001590950"/>
    </source>
</evidence>
<evidence type="ECO:0000313" key="4">
    <source>
        <dbReference type="EMBL" id="KAL2043341.1"/>
    </source>
</evidence>
<organism evidence="4 5">
    <name type="scientific">Stereocaulon virgatum</name>
    <dbReference type="NCBI Taxonomy" id="373712"/>
    <lineage>
        <taxon>Eukaryota</taxon>
        <taxon>Fungi</taxon>
        <taxon>Dikarya</taxon>
        <taxon>Ascomycota</taxon>
        <taxon>Pezizomycotina</taxon>
        <taxon>Lecanoromycetes</taxon>
        <taxon>OSLEUM clade</taxon>
        <taxon>Lecanoromycetidae</taxon>
        <taxon>Lecanorales</taxon>
        <taxon>Lecanorineae</taxon>
        <taxon>Stereocaulaceae</taxon>
        <taxon>Stereocaulon</taxon>
    </lineage>
</organism>
<evidence type="ECO:0000259" key="3">
    <source>
        <dbReference type="Pfam" id="PF08547"/>
    </source>
</evidence>
<comment type="caution">
    <text evidence="4">The sequence shown here is derived from an EMBL/GenBank/DDBJ whole genome shotgun (WGS) entry which is preliminary data.</text>
</comment>
<dbReference type="Proteomes" id="UP001590950">
    <property type="component" value="Unassembled WGS sequence"/>
</dbReference>
<accession>A0ABR4AES1</accession>
<evidence type="ECO:0000256" key="2">
    <source>
        <dbReference type="SAM" id="MobiDB-lite"/>
    </source>
</evidence>
<comment type="similarity">
    <text evidence="1">Belongs to the CIA30 family.</text>
</comment>
<dbReference type="InterPro" id="IPR013857">
    <property type="entry name" value="NADH-UbQ_OxRdtase-assoc_prot30"/>
</dbReference>
<dbReference type="InterPro" id="IPR039131">
    <property type="entry name" value="NDUFAF1"/>
</dbReference>
<dbReference type="PANTHER" id="PTHR13194:SF19">
    <property type="entry name" value="NAD(P)-BINDING ROSSMANN-FOLD SUPERFAMILY PROTEIN"/>
    <property type="match status" value="1"/>
</dbReference>
<feature type="region of interest" description="Disordered" evidence="2">
    <location>
        <begin position="213"/>
        <end position="233"/>
    </location>
</feature>
<reference evidence="4 5" key="1">
    <citation type="submission" date="2024-09" db="EMBL/GenBank/DDBJ databases">
        <title>Rethinking Asexuality: The Enigmatic Case of Functional Sexual Genes in Lepraria (Stereocaulaceae).</title>
        <authorList>
            <person name="Doellman M."/>
            <person name="Sun Y."/>
            <person name="Barcenas-Pena A."/>
            <person name="Lumbsch H.T."/>
            <person name="Grewe F."/>
        </authorList>
    </citation>
    <scope>NUCLEOTIDE SEQUENCE [LARGE SCALE GENOMIC DNA]</scope>
    <source>
        <strain evidence="4 5">Mercado 3170</strain>
    </source>
</reference>
<gene>
    <name evidence="4" type="ORF">N7G274_003647</name>
</gene>
<feature type="domain" description="NADH:ubiquinone oxidoreductase intermediate-associated protein 30" evidence="3">
    <location>
        <begin position="21"/>
        <end position="186"/>
    </location>
</feature>
<proteinExistence type="inferred from homology"/>
<feature type="region of interest" description="Disordered" evidence="2">
    <location>
        <begin position="1"/>
        <end position="24"/>
    </location>
</feature>
<sequence length="242" mass="26767">MTAPPSPHMLFGSSKPFLPPPWTTTDDRLRGGSSRSYLTPLSGNCARFHGHLDTSTLGGAGFASQYSPETDGWDLSGYDGIELIFREGDGRIYTLVLRDEESLGKRDDGREKAGINWEAEFRASELVGEEADAKGQSTVWLPWNYFEATYRGKEKKDAGELKTGSVRRVGIMMRSYFDKQSGDFSVVLKSICARKENGEDKGRVAGLLLVEAKSASSDSTKGNPQRSTEEAKKGWVQWLLRL</sequence>
<feature type="compositionally biased region" description="Polar residues" evidence="2">
    <location>
        <begin position="214"/>
        <end position="226"/>
    </location>
</feature>
<name>A0ABR4AES1_9LECA</name>
<dbReference type="EMBL" id="JBEFKJ010000011">
    <property type="protein sequence ID" value="KAL2043341.1"/>
    <property type="molecule type" value="Genomic_DNA"/>
</dbReference>
<dbReference type="Pfam" id="PF08547">
    <property type="entry name" value="CIA30"/>
    <property type="match status" value="1"/>
</dbReference>
<dbReference type="InterPro" id="IPR008979">
    <property type="entry name" value="Galactose-bd-like_sf"/>
</dbReference>
<evidence type="ECO:0000256" key="1">
    <source>
        <dbReference type="ARBA" id="ARBA00007884"/>
    </source>
</evidence>
<keyword evidence="5" id="KW-1185">Reference proteome</keyword>